<sequence length="151" mass="15712">MKWKNSWVSGLALAMLALGAQAAEPLMPGQRLPADQIAAYGELPVYAVGKQRYRLLPQAGADGASLLLDAQGTVLGSKNGVLITGASEAEIRASTGPGPAPVSIQYFQATGIALVRYADFPTAVAALEPLRQRLPSASVRLAISHGKPQAH</sequence>
<keyword evidence="3" id="KW-1185">Reference proteome</keyword>
<keyword evidence="1" id="KW-0732">Signal</keyword>
<feature type="signal peptide" evidence="1">
    <location>
        <begin position="1"/>
        <end position="22"/>
    </location>
</feature>
<dbReference type="Proteomes" id="UP000559809">
    <property type="component" value="Unassembled WGS sequence"/>
</dbReference>
<gene>
    <name evidence="2" type="ORF">H0A72_14500</name>
</gene>
<name>A0A853G2N4_9BURK</name>
<evidence type="ECO:0000256" key="1">
    <source>
        <dbReference type="SAM" id="SignalP"/>
    </source>
</evidence>
<dbReference type="AlphaFoldDB" id="A0A853G2N4"/>
<dbReference type="EMBL" id="JACCEM010000007">
    <property type="protein sequence ID" value="NYT50527.1"/>
    <property type="molecule type" value="Genomic_DNA"/>
</dbReference>
<reference evidence="2 3" key="1">
    <citation type="submission" date="2020-07" db="EMBL/GenBank/DDBJ databases">
        <title>Taxonomic revisions and descriptions of new bacterial species based on genomic comparisons in the high-G+C-content subgroup of the family Alcaligenaceae.</title>
        <authorList>
            <person name="Szabo A."/>
            <person name="Felfoldi T."/>
        </authorList>
    </citation>
    <scope>NUCLEOTIDE SEQUENCE [LARGE SCALE GENOMIC DNA]</scope>
    <source>
        <strain evidence="2 3">LMG 24012</strain>
    </source>
</reference>
<protein>
    <submittedName>
        <fullName evidence="2">Uncharacterized protein</fullName>
    </submittedName>
</protein>
<evidence type="ECO:0000313" key="3">
    <source>
        <dbReference type="Proteomes" id="UP000559809"/>
    </source>
</evidence>
<proteinExistence type="predicted"/>
<organism evidence="2 3">
    <name type="scientific">Parapusillimonas granuli</name>
    <dbReference type="NCBI Taxonomy" id="380911"/>
    <lineage>
        <taxon>Bacteria</taxon>
        <taxon>Pseudomonadati</taxon>
        <taxon>Pseudomonadota</taxon>
        <taxon>Betaproteobacteria</taxon>
        <taxon>Burkholderiales</taxon>
        <taxon>Alcaligenaceae</taxon>
        <taxon>Parapusillimonas</taxon>
    </lineage>
</organism>
<comment type="caution">
    <text evidence="2">The sequence shown here is derived from an EMBL/GenBank/DDBJ whole genome shotgun (WGS) entry which is preliminary data.</text>
</comment>
<feature type="chain" id="PRO_5032635465" evidence="1">
    <location>
        <begin position="23"/>
        <end position="151"/>
    </location>
</feature>
<dbReference type="RefSeq" id="WP_180156544.1">
    <property type="nucleotide sequence ID" value="NZ_JACCEM010000007.1"/>
</dbReference>
<accession>A0A853G2N4</accession>
<evidence type="ECO:0000313" key="2">
    <source>
        <dbReference type="EMBL" id="NYT50527.1"/>
    </source>
</evidence>